<evidence type="ECO:0000313" key="2">
    <source>
        <dbReference type="Proteomes" id="UP000295706"/>
    </source>
</evidence>
<dbReference type="PANTHER" id="PTHR39624:SF2">
    <property type="entry name" value="OSMC-LIKE PROTEIN"/>
    <property type="match status" value="1"/>
</dbReference>
<dbReference type="PANTHER" id="PTHR39624">
    <property type="entry name" value="PROTEIN INVOLVED IN RIMO-MEDIATED BETA-METHYLTHIOLATION OF RIBOSOMAL PROTEIN S12 YCAO"/>
    <property type="match status" value="1"/>
</dbReference>
<dbReference type="AlphaFoldDB" id="A0A4R4KMD5"/>
<dbReference type="InterPro" id="IPR015946">
    <property type="entry name" value="KH_dom-like_a/b"/>
</dbReference>
<dbReference type="Gene3D" id="3.30.300.20">
    <property type="match status" value="1"/>
</dbReference>
<dbReference type="OrthoDB" id="9791538at2"/>
<accession>A0A4R4KMD5</accession>
<organism evidence="1 2">
    <name type="scientific">Arundinibacter roseus</name>
    <dbReference type="NCBI Taxonomy" id="2070510"/>
    <lineage>
        <taxon>Bacteria</taxon>
        <taxon>Pseudomonadati</taxon>
        <taxon>Bacteroidota</taxon>
        <taxon>Cytophagia</taxon>
        <taxon>Cytophagales</taxon>
        <taxon>Spirosomataceae</taxon>
        <taxon>Arundinibacter</taxon>
    </lineage>
</organism>
<proteinExistence type="predicted"/>
<dbReference type="Proteomes" id="UP000295706">
    <property type="component" value="Unassembled WGS sequence"/>
</dbReference>
<comment type="caution">
    <text evidence="1">The sequence shown here is derived from an EMBL/GenBank/DDBJ whole genome shotgun (WGS) entry which is preliminary data.</text>
</comment>
<name>A0A4R4KMD5_9BACT</name>
<dbReference type="EMBL" id="SMJU01000002">
    <property type="protein sequence ID" value="TDB68152.1"/>
    <property type="molecule type" value="Genomic_DNA"/>
</dbReference>
<dbReference type="SUPFAM" id="SSF82784">
    <property type="entry name" value="OsmC-like"/>
    <property type="match status" value="1"/>
</dbReference>
<dbReference type="InterPro" id="IPR003718">
    <property type="entry name" value="OsmC/Ohr_fam"/>
</dbReference>
<dbReference type="InterPro" id="IPR036102">
    <property type="entry name" value="OsmC/Ohrsf"/>
</dbReference>
<sequence length="132" mass="14539">MSIPSLLAILGQEDYLVSLQARQHEILADEPEELGGKDLGLTPYELVLASLGACTSITMKMYAQRKGWQLDDVDVQLTLTTEKNQTPVIARSIHIKGAITAQQHERLLQIANACPVHQLLANPIQIETTLVK</sequence>
<reference evidence="1 2" key="1">
    <citation type="submission" date="2019-02" db="EMBL/GenBank/DDBJ databases">
        <title>Arundinibacter roseus gen. nov., sp. nov., a new member of the family Cytophagaceae.</title>
        <authorList>
            <person name="Szuroczki S."/>
            <person name="Khayer B."/>
            <person name="Sproer C."/>
            <person name="Toumi M."/>
            <person name="Szabo A."/>
            <person name="Felfoldi T."/>
            <person name="Schumann P."/>
            <person name="Toth E."/>
        </authorList>
    </citation>
    <scope>NUCLEOTIDE SEQUENCE [LARGE SCALE GENOMIC DNA]</scope>
    <source>
        <strain evidence="1 2">DMA-k-7a</strain>
    </source>
</reference>
<evidence type="ECO:0000313" key="1">
    <source>
        <dbReference type="EMBL" id="TDB68152.1"/>
    </source>
</evidence>
<dbReference type="Pfam" id="PF02566">
    <property type="entry name" value="OsmC"/>
    <property type="match status" value="1"/>
</dbReference>
<keyword evidence="2" id="KW-1185">Reference proteome</keyword>
<dbReference type="RefSeq" id="WP_132114844.1">
    <property type="nucleotide sequence ID" value="NZ_SMJU01000002.1"/>
</dbReference>
<protein>
    <submittedName>
        <fullName evidence="1">OsmC family peroxiredoxin</fullName>
    </submittedName>
</protein>
<gene>
    <name evidence="1" type="ORF">EZE20_04305</name>
</gene>